<keyword evidence="4" id="KW-1185">Reference proteome</keyword>
<name>A0A1I8GFV2_9PLAT</name>
<evidence type="ECO:0000313" key="5">
    <source>
        <dbReference type="WBParaSite" id="maker-uti_cns_0001519-snap-gene-1.4-mRNA-1"/>
    </source>
</evidence>
<reference evidence="5 6" key="1">
    <citation type="submission" date="2016-11" db="UniProtKB">
        <authorList>
            <consortium name="WormBaseParasite"/>
        </authorList>
    </citation>
    <scope>IDENTIFICATION</scope>
</reference>
<evidence type="ECO:0000313" key="6">
    <source>
        <dbReference type="WBParaSite" id="maker-uti_cns_0001806-snap-gene-0.5-mRNA-1"/>
    </source>
</evidence>
<evidence type="ECO:0000256" key="2">
    <source>
        <dbReference type="SAM" id="SignalP"/>
    </source>
</evidence>
<dbReference type="PROSITE" id="PS50041">
    <property type="entry name" value="C_TYPE_LECTIN_2"/>
    <property type="match status" value="1"/>
</dbReference>
<accession>A0A1I8GFV2</accession>
<keyword evidence="1" id="KW-1133">Transmembrane helix</keyword>
<feature type="signal peptide" evidence="2">
    <location>
        <begin position="1"/>
        <end position="31"/>
    </location>
</feature>
<dbReference type="InterPro" id="IPR016186">
    <property type="entry name" value="C-type_lectin-like/link_sf"/>
</dbReference>
<sequence length="407" mass="43582">LFQSFYRCNFLGGQLLLLALLLTLLGRPSSQLELNCSGGHLPPVGPGVDHLEVVANAASAPASCQLSVTAASGAGRWYLWLESSSGADGDLVVRDGADVTAWSGTSQLNSAILERKLIRSGAFSLDLTLRVGHLTLRADLVAPSACPPASDGWSMPWPGGCLMVSAGTNNFLSFMDAQHACERVGANLFTTSASDPTAWALSYLFFGNRLRTGFGYWIGARLTAEGNWAYINGSRLLVGSTLPPYKYDCGRSVAACQCALYREAQLYRNDCSDRRPFICAAPPGGTFDFFSAHSANCVDCRSAVVTVSVSDEFAESGRRMYFYLVSICVVILAAITAGVIACFVHSVRRWRIDAKLAARRPPDYELDDGPPNFPVSPASIDLESEPPVYDGFVEAGLPANQNPPTAL</sequence>
<protein>
    <submittedName>
        <fullName evidence="5 6">C-type lectin domain-containing protein</fullName>
    </submittedName>
</protein>
<dbReference type="SUPFAM" id="SSF56436">
    <property type="entry name" value="C-type lectin-like"/>
    <property type="match status" value="1"/>
</dbReference>
<keyword evidence="1" id="KW-0472">Membrane</keyword>
<dbReference type="WBParaSite" id="maker-uti_cns_0001519-snap-gene-1.4-mRNA-1">
    <property type="protein sequence ID" value="maker-uti_cns_0001519-snap-gene-1.4-mRNA-1"/>
    <property type="gene ID" value="maker-uti_cns_0001519-snap-gene-1.4"/>
</dbReference>
<dbReference type="InterPro" id="IPR016187">
    <property type="entry name" value="CTDL_fold"/>
</dbReference>
<evidence type="ECO:0000256" key="1">
    <source>
        <dbReference type="SAM" id="Phobius"/>
    </source>
</evidence>
<dbReference type="AlphaFoldDB" id="A0A1I8GFV2"/>
<organism evidence="4 7">
    <name type="scientific">Macrostomum lignano</name>
    <dbReference type="NCBI Taxonomy" id="282301"/>
    <lineage>
        <taxon>Eukaryota</taxon>
        <taxon>Metazoa</taxon>
        <taxon>Spiralia</taxon>
        <taxon>Lophotrochozoa</taxon>
        <taxon>Platyhelminthes</taxon>
        <taxon>Rhabditophora</taxon>
        <taxon>Macrostomorpha</taxon>
        <taxon>Macrostomida</taxon>
        <taxon>Macrostomidae</taxon>
        <taxon>Macrostomum</taxon>
    </lineage>
</organism>
<feature type="chain" id="PRO_5009845645" evidence="2">
    <location>
        <begin position="32"/>
        <end position="407"/>
    </location>
</feature>
<dbReference type="Gene3D" id="3.10.100.10">
    <property type="entry name" value="Mannose-Binding Protein A, subunit A"/>
    <property type="match status" value="1"/>
</dbReference>
<proteinExistence type="predicted"/>
<dbReference type="WBParaSite" id="maker-uti_cns_0001806-snap-gene-0.5-mRNA-1">
    <property type="protein sequence ID" value="maker-uti_cns_0001806-snap-gene-0.5-mRNA-1"/>
    <property type="gene ID" value="maker-uti_cns_0001806-snap-gene-0.5"/>
</dbReference>
<evidence type="ECO:0000313" key="4">
    <source>
        <dbReference type="Proteomes" id="UP000095280"/>
    </source>
</evidence>
<feature type="domain" description="C-type lectin" evidence="3">
    <location>
        <begin position="157"/>
        <end position="280"/>
    </location>
</feature>
<keyword evidence="2" id="KW-0732">Signal</keyword>
<dbReference type="WBParaSite" id="maker-uti_cns_0001830-snap-gene-0.2-mRNA-1">
    <property type="protein sequence ID" value="maker-uti_cns_0001830-snap-gene-0.2-mRNA-1"/>
    <property type="gene ID" value="maker-uti_cns_0001830-snap-gene-0.2"/>
</dbReference>
<dbReference type="CDD" id="cd00037">
    <property type="entry name" value="CLECT"/>
    <property type="match status" value="1"/>
</dbReference>
<evidence type="ECO:0000259" key="3">
    <source>
        <dbReference type="PROSITE" id="PS50041"/>
    </source>
</evidence>
<dbReference type="Proteomes" id="UP000095280">
    <property type="component" value="Unplaced"/>
</dbReference>
<keyword evidence="1" id="KW-0812">Transmembrane</keyword>
<dbReference type="Pfam" id="PF00059">
    <property type="entry name" value="Lectin_C"/>
    <property type="match status" value="1"/>
</dbReference>
<dbReference type="InterPro" id="IPR001304">
    <property type="entry name" value="C-type_lectin-like"/>
</dbReference>
<feature type="transmembrane region" description="Helical" evidence="1">
    <location>
        <begin position="320"/>
        <end position="344"/>
    </location>
</feature>
<evidence type="ECO:0000313" key="7">
    <source>
        <dbReference type="WBParaSite" id="maker-uti_cns_0001830-snap-gene-0.2-mRNA-1"/>
    </source>
</evidence>